<dbReference type="SUPFAM" id="SSF56672">
    <property type="entry name" value="DNA/RNA polymerases"/>
    <property type="match status" value="1"/>
</dbReference>
<dbReference type="Pfam" id="PF17919">
    <property type="entry name" value="RT_RNaseH_2"/>
    <property type="match status" value="1"/>
</dbReference>
<evidence type="ECO:0000313" key="3">
    <source>
        <dbReference type="Proteomes" id="UP000077684"/>
    </source>
</evidence>
<sequence length="625" mass="68546">DFHVLPSFSPGLCLGLDFITTHDVVLMSSKGKASVGRYIFSITEEISGPYSSKPEIHAADDVELPANTYTWVPVYAGCLAPGVDYSVHPRMSVSEDDTVQLAGPTGYLTHRSRHHILLGNFGTSAYLLQKGTIVADALSARLGDMVQDSGDAFVLGPAVVSSPSPRVFTSSSMAESVNPFEDDADDLACSSLARDAETVLVDGHFRVGVDESGSPPSQIVAVLRGHTDAFALDGRPGRIQNGEEMGIELVPGAELRPEAPRRASPEKRQAMDAAIDQLLEWDVIEPSNSPVSFPVLMVRQRDKWRFCVDYRQLNTATVSDRYPLPTIDSIFQTLVGKRVFSSLDAIRGYHQMGVKETDRWKTAFVCHRGLFQYRTVPFGLKNAPSVFQRLMDRILGSLRWQQAIVYIDDIVVATTTLDEHTQALDTLLRRASLAGLKFSPSKCTFAVPSLVLLGRKVSGAGVSVWQERAKAVSDLSRPTTLRELYHVLGLFGYYRAFIDQYATIAAPLMSLTKGWRYEADATGRYRLINVEGKSVAAERVVIAWGEDQQHSFDSLKKAIANPPVLAHPDSTRPFVLYVDASKDAFATVLHQVSDEPSVPQPQSFTAAAFHPAPISLLPPTVARER</sequence>
<accession>A0A8X7MI99</accession>
<reference evidence="2" key="1">
    <citation type="submission" date="2016-04" db="EMBL/GenBank/DDBJ databases">
        <authorList>
            <person name="Nguyen H.D."/>
            <person name="Samba Siva P."/>
            <person name="Cullis J."/>
            <person name="Levesque C.A."/>
            <person name="Hambleton S."/>
        </authorList>
    </citation>
    <scope>NUCLEOTIDE SEQUENCE</scope>
    <source>
        <strain evidence="2">DAOMC 236426</strain>
    </source>
</reference>
<dbReference type="InterPro" id="IPR043128">
    <property type="entry name" value="Rev_trsase/Diguanyl_cyclase"/>
</dbReference>
<proteinExistence type="predicted"/>
<protein>
    <recommendedName>
        <fullName evidence="1">Reverse transcriptase domain-containing protein</fullName>
    </recommendedName>
</protein>
<evidence type="ECO:0000259" key="1">
    <source>
        <dbReference type="PROSITE" id="PS50878"/>
    </source>
</evidence>
<dbReference type="InterPro" id="IPR000477">
    <property type="entry name" value="RT_dom"/>
</dbReference>
<dbReference type="AlphaFoldDB" id="A0A8X7MI99"/>
<name>A0A8X7MI99_9BASI</name>
<gene>
    <name evidence="2" type="ORF">A4X06_0g9435</name>
</gene>
<feature type="non-terminal residue" evidence="2">
    <location>
        <position position="625"/>
    </location>
</feature>
<organism evidence="2 3">
    <name type="scientific">Tilletia controversa</name>
    <name type="common">dwarf bunt fungus</name>
    <dbReference type="NCBI Taxonomy" id="13291"/>
    <lineage>
        <taxon>Eukaryota</taxon>
        <taxon>Fungi</taxon>
        <taxon>Dikarya</taxon>
        <taxon>Basidiomycota</taxon>
        <taxon>Ustilaginomycotina</taxon>
        <taxon>Exobasidiomycetes</taxon>
        <taxon>Tilletiales</taxon>
        <taxon>Tilletiaceae</taxon>
        <taxon>Tilletia</taxon>
    </lineage>
</organism>
<comment type="caution">
    <text evidence="2">The sequence shown here is derived from an EMBL/GenBank/DDBJ whole genome shotgun (WGS) entry which is preliminary data.</text>
</comment>
<dbReference type="PROSITE" id="PS50878">
    <property type="entry name" value="RT_POL"/>
    <property type="match status" value="1"/>
</dbReference>
<dbReference type="CDD" id="cd01647">
    <property type="entry name" value="RT_LTR"/>
    <property type="match status" value="1"/>
</dbReference>
<dbReference type="Gene3D" id="3.10.10.10">
    <property type="entry name" value="HIV Type 1 Reverse Transcriptase, subunit A, domain 1"/>
    <property type="match status" value="1"/>
</dbReference>
<dbReference type="Proteomes" id="UP000077684">
    <property type="component" value="Unassembled WGS sequence"/>
</dbReference>
<feature type="non-terminal residue" evidence="2">
    <location>
        <position position="1"/>
    </location>
</feature>
<reference evidence="2" key="2">
    <citation type="journal article" date="2019" name="IMA Fungus">
        <title>Genome sequencing and comparison of five Tilletia species to identify candidate genes for the detection of regulated species infecting wheat.</title>
        <authorList>
            <person name="Nguyen H.D.T."/>
            <person name="Sultana T."/>
            <person name="Kesanakurti P."/>
            <person name="Hambleton S."/>
        </authorList>
    </citation>
    <scope>NUCLEOTIDE SEQUENCE</scope>
    <source>
        <strain evidence="2">DAOMC 236426</strain>
    </source>
</reference>
<dbReference type="Pfam" id="PF00078">
    <property type="entry name" value="RVT_1"/>
    <property type="match status" value="1"/>
</dbReference>
<dbReference type="EMBL" id="LWDE02002780">
    <property type="protein sequence ID" value="KAE8236797.1"/>
    <property type="molecule type" value="Genomic_DNA"/>
</dbReference>
<dbReference type="PANTHER" id="PTHR33064:SF37">
    <property type="entry name" value="RIBONUCLEASE H"/>
    <property type="match status" value="1"/>
</dbReference>
<feature type="domain" description="Reverse transcriptase" evidence="1">
    <location>
        <begin position="279"/>
        <end position="464"/>
    </location>
</feature>
<keyword evidence="3" id="KW-1185">Reference proteome</keyword>
<dbReference type="InterPro" id="IPR043502">
    <property type="entry name" value="DNA/RNA_pol_sf"/>
</dbReference>
<dbReference type="InterPro" id="IPR051320">
    <property type="entry name" value="Viral_Replic_Matur_Polypro"/>
</dbReference>
<dbReference type="Gene3D" id="3.30.70.270">
    <property type="match status" value="2"/>
</dbReference>
<dbReference type="PANTHER" id="PTHR33064">
    <property type="entry name" value="POL PROTEIN"/>
    <property type="match status" value="1"/>
</dbReference>
<evidence type="ECO:0000313" key="2">
    <source>
        <dbReference type="EMBL" id="KAE8236797.1"/>
    </source>
</evidence>
<dbReference type="FunFam" id="3.30.70.270:FF:000020">
    <property type="entry name" value="Transposon Tf2-6 polyprotein-like Protein"/>
    <property type="match status" value="1"/>
</dbReference>
<dbReference type="InterPro" id="IPR041577">
    <property type="entry name" value="RT_RNaseH_2"/>
</dbReference>